<evidence type="ECO:0000313" key="3">
    <source>
        <dbReference type="Proteomes" id="UP001397290"/>
    </source>
</evidence>
<proteinExistence type="predicted"/>
<name>A0AAW0RNZ2_9HYPO</name>
<evidence type="ECO:0000256" key="1">
    <source>
        <dbReference type="SAM" id="Phobius"/>
    </source>
</evidence>
<evidence type="ECO:0000313" key="2">
    <source>
        <dbReference type="EMBL" id="KAK8143934.1"/>
    </source>
</evidence>
<dbReference type="AlphaFoldDB" id="A0AAW0RNZ2"/>
<protein>
    <submittedName>
        <fullName evidence="2">Uncharacterized protein</fullName>
    </submittedName>
</protein>
<reference evidence="2 3" key="1">
    <citation type="submission" date="2020-02" db="EMBL/GenBank/DDBJ databases">
        <title>Comparative genomics of the hypocrealean fungal genus Beauvera.</title>
        <authorList>
            <person name="Showalter D.N."/>
            <person name="Bushley K.E."/>
            <person name="Rehner S.A."/>
        </authorList>
    </citation>
    <scope>NUCLEOTIDE SEQUENCE [LARGE SCALE GENOMIC DNA]</scope>
    <source>
        <strain evidence="2 3">ARSEF4384</strain>
    </source>
</reference>
<dbReference type="Proteomes" id="UP001397290">
    <property type="component" value="Unassembled WGS sequence"/>
</dbReference>
<accession>A0AAW0RNZ2</accession>
<keyword evidence="3" id="KW-1185">Reference proteome</keyword>
<keyword evidence="1" id="KW-1133">Transmembrane helix</keyword>
<keyword evidence="1" id="KW-0472">Membrane</keyword>
<dbReference type="EMBL" id="JAAHCF010000445">
    <property type="protein sequence ID" value="KAK8143934.1"/>
    <property type="molecule type" value="Genomic_DNA"/>
</dbReference>
<organism evidence="2 3">
    <name type="scientific">Beauveria asiatica</name>
    <dbReference type="NCBI Taxonomy" id="1069075"/>
    <lineage>
        <taxon>Eukaryota</taxon>
        <taxon>Fungi</taxon>
        <taxon>Dikarya</taxon>
        <taxon>Ascomycota</taxon>
        <taxon>Pezizomycotina</taxon>
        <taxon>Sordariomycetes</taxon>
        <taxon>Hypocreomycetidae</taxon>
        <taxon>Hypocreales</taxon>
        <taxon>Cordycipitaceae</taxon>
        <taxon>Beauveria</taxon>
    </lineage>
</organism>
<comment type="caution">
    <text evidence="2">The sequence shown here is derived from an EMBL/GenBank/DDBJ whole genome shotgun (WGS) entry which is preliminary data.</text>
</comment>
<feature type="transmembrane region" description="Helical" evidence="1">
    <location>
        <begin position="62"/>
        <end position="80"/>
    </location>
</feature>
<feature type="transmembrane region" description="Helical" evidence="1">
    <location>
        <begin position="30"/>
        <end position="56"/>
    </location>
</feature>
<keyword evidence="1" id="KW-0812">Transmembrane</keyword>
<gene>
    <name evidence="2" type="ORF">G3M48_006532</name>
</gene>
<sequence>MVSIAVSAKDKQAQRKETWLQMDRLSLRACYWFSTCHVVVGLSTQLIATTALLIALVSLKPVAVAIAAVLFIAPVAASMVERRTALLMKN</sequence>